<organism evidence="2 3">
    <name type="scientific">Polarella glacialis</name>
    <name type="common">Dinoflagellate</name>
    <dbReference type="NCBI Taxonomy" id="89957"/>
    <lineage>
        <taxon>Eukaryota</taxon>
        <taxon>Sar</taxon>
        <taxon>Alveolata</taxon>
        <taxon>Dinophyceae</taxon>
        <taxon>Suessiales</taxon>
        <taxon>Suessiaceae</taxon>
        <taxon>Polarella</taxon>
    </lineage>
</organism>
<dbReference type="OrthoDB" id="439668at2759"/>
<dbReference type="Gene3D" id="1.25.40.20">
    <property type="entry name" value="Ankyrin repeat-containing domain"/>
    <property type="match status" value="1"/>
</dbReference>
<proteinExistence type="predicted"/>
<protein>
    <submittedName>
        <fullName evidence="2">Uncharacterized protein</fullName>
    </submittedName>
</protein>
<dbReference type="AlphaFoldDB" id="A0A813GX19"/>
<dbReference type="EMBL" id="CAJNNV010029723">
    <property type="protein sequence ID" value="CAE8629817.1"/>
    <property type="molecule type" value="Genomic_DNA"/>
</dbReference>
<dbReference type="InterPro" id="IPR036770">
    <property type="entry name" value="Ankyrin_rpt-contain_sf"/>
</dbReference>
<feature type="compositionally biased region" description="Acidic residues" evidence="1">
    <location>
        <begin position="32"/>
        <end position="42"/>
    </location>
</feature>
<evidence type="ECO:0000313" key="3">
    <source>
        <dbReference type="Proteomes" id="UP000654075"/>
    </source>
</evidence>
<dbReference type="SUPFAM" id="SSF48403">
    <property type="entry name" value="Ankyrin repeat"/>
    <property type="match status" value="1"/>
</dbReference>
<feature type="compositionally biased region" description="Basic and acidic residues" evidence="1">
    <location>
        <begin position="15"/>
        <end position="31"/>
    </location>
</feature>
<keyword evidence="3" id="KW-1185">Reference proteome</keyword>
<dbReference type="InterPro" id="IPR002110">
    <property type="entry name" value="Ankyrin_rpt"/>
</dbReference>
<accession>A0A813GX19</accession>
<dbReference type="Proteomes" id="UP000654075">
    <property type="component" value="Unassembled WGS sequence"/>
</dbReference>
<feature type="compositionally biased region" description="Basic and acidic residues" evidence="1">
    <location>
        <begin position="43"/>
        <end position="77"/>
    </location>
</feature>
<name>A0A813GX19_POLGL</name>
<gene>
    <name evidence="2" type="ORF">PGLA1383_LOCUS46231</name>
</gene>
<feature type="region of interest" description="Disordered" evidence="1">
    <location>
        <begin position="1"/>
        <end position="101"/>
    </location>
</feature>
<dbReference type="SMART" id="SM00248">
    <property type="entry name" value="ANK"/>
    <property type="match status" value="2"/>
</dbReference>
<dbReference type="Pfam" id="PF12796">
    <property type="entry name" value="Ank_2"/>
    <property type="match status" value="1"/>
</dbReference>
<evidence type="ECO:0000313" key="2">
    <source>
        <dbReference type="EMBL" id="CAE8629817.1"/>
    </source>
</evidence>
<reference evidence="2" key="1">
    <citation type="submission" date="2021-02" db="EMBL/GenBank/DDBJ databases">
        <authorList>
            <person name="Dougan E. K."/>
            <person name="Rhodes N."/>
            <person name="Thang M."/>
            <person name="Chan C."/>
        </authorList>
    </citation>
    <scope>NUCLEOTIDE SEQUENCE</scope>
</reference>
<evidence type="ECO:0000256" key="1">
    <source>
        <dbReference type="SAM" id="MobiDB-lite"/>
    </source>
</evidence>
<comment type="caution">
    <text evidence="2">The sequence shown here is derived from an EMBL/GenBank/DDBJ whole genome shotgun (WGS) entry which is preliminary data.</text>
</comment>
<sequence>MSDLDNAPAGDDTVDQEKEANDIVDNDKAADQEEEQEEEEGEAEKNGSDQEGSEKEGSEKEGSDPDGSEKGSSKDGVDGNAKGEAGNGESEEKAKPKALKAPPGSVWAWFENPKAPKKMRHQKILLNLKATVTDIKKISARRLGCAEREFQLEINGQVIWTGYTTPFVDYKESEVTVYWRKADRLKEFLASKKLKDINCQAGRYGRSVVHYAAIIGDVELMRDVFKFKEIDKTLVVLRDLLGDTALTMASIAGYADIVSMLLDNKDDLVKGNIS</sequence>